<name>A0A7G9GX42_9FUSO</name>
<dbReference type="PANTHER" id="PTHR37306">
    <property type="entry name" value="COLICIN V PRODUCTION PROTEIN"/>
    <property type="match status" value="1"/>
</dbReference>
<keyword evidence="4 5" id="KW-0472">Membrane</keyword>
<dbReference type="GO" id="GO:0009403">
    <property type="term" value="P:toxin biosynthetic process"/>
    <property type="evidence" value="ECO:0007669"/>
    <property type="project" value="InterPro"/>
</dbReference>
<dbReference type="KEGG" id="fho:H9Q81_00605"/>
<evidence type="ECO:0000256" key="2">
    <source>
        <dbReference type="ARBA" id="ARBA00022692"/>
    </source>
</evidence>
<keyword evidence="3 5" id="KW-1133">Transmembrane helix</keyword>
<evidence type="ECO:0000256" key="4">
    <source>
        <dbReference type="ARBA" id="ARBA00023136"/>
    </source>
</evidence>
<accession>A0A7G9GX42</accession>
<proteinExistence type="predicted"/>
<protein>
    <submittedName>
        <fullName evidence="6">CvpA family protein</fullName>
    </submittedName>
</protein>
<feature type="transmembrane region" description="Helical" evidence="5">
    <location>
        <begin position="61"/>
        <end position="82"/>
    </location>
</feature>
<comment type="subcellular location">
    <subcellularLocation>
        <location evidence="1">Membrane</location>
        <topology evidence="1">Multi-pass membrane protein</topology>
    </subcellularLocation>
</comment>
<feature type="transmembrane region" description="Helical" evidence="5">
    <location>
        <begin position="94"/>
        <end position="122"/>
    </location>
</feature>
<dbReference type="AlphaFoldDB" id="A0A7G9GX42"/>
<dbReference type="GO" id="GO:0016020">
    <property type="term" value="C:membrane"/>
    <property type="evidence" value="ECO:0007669"/>
    <property type="project" value="UniProtKB-SubCell"/>
</dbReference>
<keyword evidence="7" id="KW-1185">Reference proteome</keyword>
<gene>
    <name evidence="6" type="ORF">H9Q81_00605</name>
</gene>
<evidence type="ECO:0000256" key="5">
    <source>
        <dbReference type="SAM" id="Phobius"/>
    </source>
</evidence>
<dbReference type="Proteomes" id="UP000515913">
    <property type="component" value="Chromosome"/>
</dbReference>
<evidence type="ECO:0000256" key="3">
    <source>
        <dbReference type="ARBA" id="ARBA00022989"/>
    </source>
</evidence>
<evidence type="ECO:0000313" key="7">
    <source>
        <dbReference type="Proteomes" id="UP000515913"/>
    </source>
</evidence>
<reference evidence="6 7" key="1">
    <citation type="submission" date="2020-08" db="EMBL/GenBank/DDBJ databases">
        <authorList>
            <person name="Liu C."/>
            <person name="Sun Q."/>
        </authorList>
    </citation>
    <scope>NUCLEOTIDE SEQUENCE [LARGE SCALE GENOMIC DNA]</scope>
    <source>
        <strain evidence="6 7">NSJ-57</strain>
    </source>
</reference>
<dbReference type="EMBL" id="CP060637">
    <property type="protein sequence ID" value="QNM15374.1"/>
    <property type="molecule type" value="Genomic_DNA"/>
</dbReference>
<dbReference type="Pfam" id="PF02674">
    <property type="entry name" value="Colicin_V"/>
    <property type="match status" value="1"/>
</dbReference>
<keyword evidence="2 5" id="KW-0812">Transmembrane</keyword>
<dbReference type="RefSeq" id="WP_101473522.1">
    <property type="nucleotide sequence ID" value="NZ_CP060637.1"/>
</dbReference>
<dbReference type="PANTHER" id="PTHR37306:SF1">
    <property type="entry name" value="COLICIN V PRODUCTION PROTEIN"/>
    <property type="match status" value="1"/>
</dbReference>
<evidence type="ECO:0000313" key="6">
    <source>
        <dbReference type="EMBL" id="QNM15374.1"/>
    </source>
</evidence>
<evidence type="ECO:0000256" key="1">
    <source>
        <dbReference type="ARBA" id="ARBA00004141"/>
    </source>
</evidence>
<feature type="transmembrane region" description="Helical" evidence="5">
    <location>
        <begin position="28"/>
        <end position="49"/>
    </location>
</feature>
<organism evidence="6 7">
    <name type="scientific">Fusobacterium hominis</name>
    <dbReference type="NCBI Taxonomy" id="2764326"/>
    <lineage>
        <taxon>Bacteria</taxon>
        <taxon>Fusobacteriati</taxon>
        <taxon>Fusobacteriota</taxon>
        <taxon>Fusobacteriia</taxon>
        <taxon>Fusobacteriales</taxon>
        <taxon>Fusobacteriaceae</taxon>
        <taxon>Fusobacterium</taxon>
    </lineage>
</organism>
<dbReference type="InterPro" id="IPR003825">
    <property type="entry name" value="Colicin-V_CvpA"/>
</dbReference>
<sequence>MYLDIVVLIVLVLSILDGLKNGLFVEFLSVFGLIINFLLAKLLTPKVMLFLNLNNGNNSYFIIYIIIFWAIYIIVGLFLHYFRGIMESQSKGLLIKFLGGVLGCIKGTILAMIIIFCFDFAVDYFKDLEKYRTGSRSTEIFLKISPKIEEHMPQTFKDKLNAIKNEKILDRLLNKL</sequence>